<accession>A0A6L8MLS5</accession>
<gene>
    <name evidence="2" type="ORF">GTP44_19570</name>
</gene>
<evidence type="ECO:0000313" key="3">
    <source>
        <dbReference type="Proteomes" id="UP000474565"/>
    </source>
</evidence>
<dbReference type="Pfam" id="PF09346">
    <property type="entry name" value="SMI1_KNR4"/>
    <property type="match status" value="1"/>
</dbReference>
<dbReference type="EMBL" id="WWCP01000028">
    <property type="protein sequence ID" value="MYM84140.1"/>
    <property type="molecule type" value="Genomic_DNA"/>
</dbReference>
<dbReference type="AlphaFoldDB" id="A0A6L8MLS5"/>
<evidence type="ECO:0000259" key="1">
    <source>
        <dbReference type="Pfam" id="PF09346"/>
    </source>
</evidence>
<dbReference type="SUPFAM" id="SSF160631">
    <property type="entry name" value="SMI1/KNR4-like"/>
    <property type="match status" value="1"/>
</dbReference>
<protein>
    <recommendedName>
        <fullName evidence="1">Knr4/Smi1-like domain-containing protein</fullName>
    </recommendedName>
</protein>
<sequence>MLPSLPSAHVDYINAKGPFECFTSDDAEPGYVVLWALDEIPKSNSDVEIEIYAPGFVAFGGDGGGELLVFDSSGAVFMLPMIGMEPDCAIRVAETFEEFISRFDLSS</sequence>
<comment type="caution">
    <text evidence="2">The sequence shown here is derived from an EMBL/GenBank/DDBJ whole genome shotgun (WGS) entry which is preliminary data.</text>
</comment>
<dbReference type="Proteomes" id="UP000474565">
    <property type="component" value="Unassembled WGS sequence"/>
</dbReference>
<evidence type="ECO:0000313" key="2">
    <source>
        <dbReference type="EMBL" id="MYM84140.1"/>
    </source>
</evidence>
<reference evidence="2 3" key="1">
    <citation type="submission" date="2019-12" db="EMBL/GenBank/DDBJ databases">
        <title>Novel species isolated from a subtropical stream in China.</title>
        <authorList>
            <person name="Lu H."/>
        </authorList>
    </citation>
    <scope>NUCLEOTIDE SEQUENCE [LARGE SCALE GENOMIC DNA]</scope>
    <source>
        <strain evidence="2 3">FT50W</strain>
    </source>
</reference>
<dbReference type="Gene3D" id="3.40.1580.10">
    <property type="entry name" value="SMI1/KNR4-like"/>
    <property type="match status" value="1"/>
</dbReference>
<proteinExistence type="predicted"/>
<name>A0A6L8MLS5_9BURK</name>
<dbReference type="InterPro" id="IPR037883">
    <property type="entry name" value="Knr4/Smi1-like_sf"/>
</dbReference>
<feature type="domain" description="Knr4/Smi1-like" evidence="1">
    <location>
        <begin position="5"/>
        <end position="101"/>
    </location>
</feature>
<organism evidence="2 3">
    <name type="scientific">Duganella lactea</name>
    <dbReference type="NCBI Taxonomy" id="2692173"/>
    <lineage>
        <taxon>Bacteria</taxon>
        <taxon>Pseudomonadati</taxon>
        <taxon>Pseudomonadota</taxon>
        <taxon>Betaproteobacteria</taxon>
        <taxon>Burkholderiales</taxon>
        <taxon>Oxalobacteraceae</taxon>
        <taxon>Telluria group</taxon>
        <taxon>Duganella</taxon>
    </lineage>
</organism>
<dbReference type="InterPro" id="IPR018958">
    <property type="entry name" value="Knr4/Smi1-like_dom"/>
</dbReference>
<dbReference type="RefSeq" id="WP_161020740.1">
    <property type="nucleotide sequence ID" value="NZ_WWCP01000028.1"/>
</dbReference>